<dbReference type="KEGG" id="nabu:FZC36_00145"/>
<evidence type="ECO:0000256" key="1">
    <source>
        <dbReference type="SAM" id="Phobius"/>
    </source>
</evidence>
<reference evidence="2 3" key="1">
    <citation type="submission" date="2019-08" db="EMBL/GenBank/DDBJ databases">
        <title>Highly reduced genomes of protist endosymbionts show evolutionary convergence.</title>
        <authorList>
            <person name="George E."/>
            <person name="Husnik F."/>
            <person name="Tashyreva D."/>
            <person name="Prokopchuk G."/>
            <person name="Horak A."/>
            <person name="Kwong W.K."/>
            <person name="Lukes J."/>
            <person name="Keeling P.J."/>
        </authorList>
    </citation>
    <scope>NUCLEOTIDE SEQUENCE [LARGE SCALE GENOMIC DNA]</scope>
    <source>
        <strain evidence="2">1604HC</strain>
    </source>
</reference>
<evidence type="ECO:0000313" key="2">
    <source>
        <dbReference type="EMBL" id="QEK38855.1"/>
    </source>
</evidence>
<evidence type="ECO:0000313" key="3">
    <source>
        <dbReference type="Proteomes" id="UP000324924"/>
    </source>
</evidence>
<feature type="transmembrane region" description="Helical" evidence="1">
    <location>
        <begin position="121"/>
        <end position="138"/>
    </location>
</feature>
<dbReference type="EMBL" id="CP043314">
    <property type="protein sequence ID" value="QEK38855.1"/>
    <property type="molecule type" value="Genomic_DNA"/>
</dbReference>
<feature type="transmembrane region" description="Helical" evidence="1">
    <location>
        <begin position="93"/>
        <end position="115"/>
    </location>
</feature>
<gene>
    <name evidence="2" type="ORF">FZC36_00145</name>
</gene>
<keyword evidence="3" id="KW-1185">Reference proteome</keyword>
<accession>A0A5C0UFJ1</accession>
<protein>
    <submittedName>
        <fullName evidence="2">Uncharacterized protein</fullName>
    </submittedName>
</protein>
<keyword evidence="1" id="KW-1133">Transmembrane helix</keyword>
<feature type="transmembrane region" description="Helical" evidence="1">
    <location>
        <begin position="53"/>
        <end position="72"/>
    </location>
</feature>
<organism evidence="2 3">
    <name type="scientific">Candidatus Nesciobacter abundans</name>
    <dbReference type="NCBI Taxonomy" id="2601668"/>
    <lineage>
        <taxon>Bacteria</taxon>
        <taxon>Pseudomonadati</taxon>
        <taxon>Pseudomonadota</taxon>
        <taxon>Alphaproteobacteria</taxon>
        <taxon>Holosporales</taxon>
        <taxon>Holosporaceae</taxon>
        <taxon>Candidatus Nesciobacter</taxon>
    </lineage>
</organism>
<sequence length="139" mass="16112">MCIFCVFWFLPFLTNANLFVFFALAGLFVISLFKPKVLPIFVGATLFTFLFKITYANPYSLLVTIPVIALFHKNMKKIYYKMFVEKTCSSTSNVFFSSSIVFVIAMFVGHGLFYFIPVNPYIKFLIMSLVSFFGYKYLH</sequence>
<feature type="transmembrane region" description="Helical" evidence="1">
    <location>
        <begin position="7"/>
        <end position="33"/>
    </location>
</feature>
<keyword evidence="1" id="KW-0812">Transmembrane</keyword>
<proteinExistence type="predicted"/>
<dbReference type="Proteomes" id="UP000324924">
    <property type="component" value="Chromosome"/>
</dbReference>
<dbReference type="AlphaFoldDB" id="A0A5C0UFJ1"/>
<dbReference type="RefSeq" id="WP_148971978.1">
    <property type="nucleotide sequence ID" value="NZ_CP043314.1"/>
</dbReference>
<keyword evidence="1" id="KW-0472">Membrane</keyword>
<name>A0A5C0UFJ1_9PROT</name>